<dbReference type="Proteomes" id="UP000236621">
    <property type="component" value="Unassembled WGS sequence"/>
</dbReference>
<feature type="compositionally biased region" description="Basic and acidic residues" evidence="6">
    <location>
        <begin position="1"/>
        <end position="25"/>
    </location>
</feature>
<protein>
    <recommendedName>
        <fullName evidence="10">Transporter</fullName>
    </recommendedName>
</protein>
<sequence>MSTDEKPGDASLCPRRDGDSKHDPALEQSTPVDAEAERRLVRKQDLRIIPLSAAIYFLCFLDRANIGNAKILNKSTRDDMQASTRSNMLLKKLPPSRWLAFLMLCWGAMTMCLGGAQSFAGVTALRFLLGMFEAGLFLGLVYCLTFWYKHDERSFARSSWPCRTGSTPGACTRLGPLLVGGVGFIVSASLPPTAYAARCDGLILATAGSFACVPSPLGWPTSNVVSTAATGLPIAINVSIGGGLGQIPGVWIYKSSNEAARGYPTGH</sequence>
<evidence type="ECO:0000256" key="2">
    <source>
        <dbReference type="ARBA" id="ARBA00022448"/>
    </source>
</evidence>
<evidence type="ECO:0000313" key="9">
    <source>
        <dbReference type="Proteomes" id="UP000236621"/>
    </source>
</evidence>
<dbReference type="STRING" id="45235.A0A2K3QJN3"/>
<evidence type="ECO:0008006" key="10">
    <source>
        <dbReference type="Google" id="ProtNLM"/>
    </source>
</evidence>
<evidence type="ECO:0000256" key="5">
    <source>
        <dbReference type="ARBA" id="ARBA00023136"/>
    </source>
</evidence>
<gene>
    <name evidence="8" type="ORF">TCAP_02320</name>
</gene>
<evidence type="ECO:0000256" key="6">
    <source>
        <dbReference type="SAM" id="MobiDB-lite"/>
    </source>
</evidence>
<evidence type="ECO:0000256" key="7">
    <source>
        <dbReference type="SAM" id="Phobius"/>
    </source>
</evidence>
<dbReference type="PANTHER" id="PTHR43791">
    <property type="entry name" value="PERMEASE-RELATED"/>
    <property type="match status" value="1"/>
</dbReference>
<comment type="subcellular location">
    <subcellularLocation>
        <location evidence="1">Membrane</location>
        <topology evidence="1">Multi-pass membrane protein</topology>
    </subcellularLocation>
</comment>
<proteinExistence type="predicted"/>
<keyword evidence="9" id="KW-1185">Reference proteome</keyword>
<reference evidence="8 9" key="1">
    <citation type="submission" date="2017-08" db="EMBL/GenBank/DDBJ databases">
        <title>Harnessing the power of phylogenomics to disentangle the directionality and signatures of interkingdom host jumping in the parasitic fungal genus Tolypocladium.</title>
        <authorList>
            <person name="Quandt C.A."/>
            <person name="Patterson W."/>
            <person name="Spatafora J.W."/>
        </authorList>
    </citation>
    <scope>NUCLEOTIDE SEQUENCE [LARGE SCALE GENOMIC DNA]</scope>
    <source>
        <strain evidence="8 9">CBS 113982</strain>
    </source>
</reference>
<name>A0A2K3QJN3_9HYPO</name>
<organism evidence="8 9">
    <name type="scientific">Tolypocladium capitatum</name>
    <dbReference type="NCBI Taxonomy" id="45235"/>
    <lineage>
        <taxon>Eukaryota</taxon>
        <taxon>Fungi</taxon>
        <taxon>Dikarya</taxon>
        <taxon>Ascomycota</taxon>
        <taxon>Pezizomycotina</taxon>
        <taxon>Sordariomycetes</taxon>
        <taxon>Hypocreomycetidae</taxon>
        <taxon>Hypocreales</taxon>
        <taxon>Ophiocordycipitaceae</taxon>
        <taxon>Tolypocladium</taxon>
    </lineage>
</organism>
<dbReference type="GO" id="GO:0022857">
    <property type="term" value="F:transmembrane transporter activity"/>
    <property type="evidence" value="ECO:0007669"/>
    <property type="project" value="TreeGrafter"/>
</dbReference>
<dbReference type="InterPro" id="IPR036259">
    <property type="entry name" value="MFS_trans_sf"/>
</dbReference>
<feature type="transmembrane region" description="Helical" evidence="7">
    <location>
        <begin position="125"/>
        <end position="148"/>
    </location>
</feature>
<dbReference type="EMBL" id="NRSZ01000351">
    <property type="protein sequence ID" value="PNY27753.1"/>
    <property type="molecule type" value="Genomic_DNA"/>
</dbReference>
<dbReference type="PANTHER" id="PTHR43791:SF49">
    <property type="entry name" value="TRANSPORTER, PUTATIVE (AFU_ORTHOLOGUE AFUA_4G04250)-RELATED"/>
    <property type="match status" value="1"/>
</dbReference>
<dbReference type="Gene3D" id="1.20.1250.20">
    <property type="entry name" value="MFS general substrate transporter like domains"/>
    <property type="match status" value="1"/>
</dbReference>
<dbReference type="AlphaFoldDB" id="A0A2K3QJN3"/>
<keyword evidence="4 7" id="KW-1133">Transmembrane helix</keyword>
<comment type="caution">
    <text evidence="8">The sequence shown here is derived from an EMBL/GenBank/DDBJ whole genome shotgun (WGS) entry which is preliminary data.</text>
</comment>
<evidence type="ECO:0000256" key="3">
    <source>
        <dbReference type="ARBA" id="ARBA00022692"/>
    </source>
</evidence>
<keyword evidence="2" id="KW-0813">Transport</keyword>
<dbReference type="OrthoDB" id="19923at2759"/>
<evidence type="ECO:0000256" key="1">
    <source>
        <dbReference type="ARBA" id="ARBA00004141"/>
    </source>
</evidence>
<dbReference type="SUPFAM" id="SSF103473">
    <property type="entry name" value="MFS general substrate transporter"/>
    <property type="match status" value="1"/>
</dbReference>
<evidence type="ECO:0000313" key="8">
    <source>
        <dbReference type="EMBL" id="PNY27753.1"/>
    </source>
</evidence>
<dbReference type="GO" id="GO:0016020">
    <property type="term" value="C:membrane"/>
    <property type="evidence" value="ECO:0007669"/>
    <property type="project" value="UniProtKB-SubCell"/>
</dbReference>
<feature type="region of interest" description="Disordered" evidence="6">
    <location>
        <begin position="1"/>
        <end position="32"/>
    </location>
</feature>
<keyword evidence="5 7" id="KW-0472">Membrane</keyword>
<feature type="transmembrane region" description="Helical" evidence="7">
    <location>
        <begin position="98"/>
        <end position="119"/>
    </location>
</feature>
<accession>A0A2K3QJN3</accession>
<keyword evidence="3 7" id="KW-0812">Transmembrane</keyword>
<evidence type="ECO:0000256" key="4">
    <source>
        <dbReference type="ARBA" id="ARBA00022989"/>
    </source>
</evidence>